<protein>
    <submittedName>
        <fullName evidence="1">Uncharacterized protein</fullName>
    </submittedName>
</protein>
<accession>A0A151IAT5</accession>
<sequence>MIIRLHSKRTITGSIVNEVLDEFAEITNSLCRSLQLKVRQFMDFDDSNVIDLLDSFEIGKSFEGLRTINQQMEAIKCSTEYIESEKIPLATCINNILDRKTGTFEPTKIVETCQHIPIIDSLSMVLRNKEIRDIIEAERESSYGILASFIDGEHFKNHTFFQKYKHTIKIQPPHMNSELSSIHVLLLCCHVDIKKYTLNKVLSHFLKDLAKLKSDEGVPILLEKEKYTLRALLAAFCGDGLSMKYSIY</sequence>
<evidence type="ECO:0000313" key="2">
    <source>
        <dbReference type="Proteomes" id="UP000078542"/>
    </source>
</evidence>
<gene>
    <name evidence="1" type="ORF">ALC62_12740</name>
</gene>
<dbReference type="AlphaFoldDB" id="A0A151IAT5"/>
<dbReference type="Proteomes" id="UP000078542">
    <property type="component" value="Unassembled WGS sequence"/>
</dbReference>
<evidence type="ECO:0000313" key="1">
    <source>
        <dbReference type="EMBL" id="KYM96613.1"/>
    </source>
</evidence>
<name>A0A151IAT5_9HYME</name>
<keyword evidence="2" id="KW-1185">Reference proteome</keyword>
<proteinExistence type="predicted"/>
<dbReference type="EMBL" id="KQ978169">
    <property type="protein sequence ID" value="KYM96613.1"/>
    <property type="molecule type" value="Genomic_DNA"/>
</dbReference>
<reference evidence="1 2" key="1">
    <citation type="submission" date="2016-03" db="EMBL/GenBank/DDBJ databases">
        <title>Cyphomyrmex costatus WGS genome.</title>
        <authorList>
            <person name="Nygaard S."/>
            <person name="Hu H."/>
            <person name="Boomsma J."/>
            <person name="Zhang G."/>
        </authorList>
    </citation>
    <scope>NUCLEOTIDE SEQUENCE [LARGE SCALE GENOMIC DNA]</scope>
    <source>
        <strain evidence="1">MS0001</strain>
        <tissue evidence="1">Whole body</tissue>
    </source>
</reference>
<organism evidence="1 2">
    <name type="scientific">Cyphomyrmex costatus</name>
    <dbReference type="NCBI Taxonomy" id="456900"/>
    <lineage>
        <taxon>Eukaryota</taxon>
        <taxon>Metazoa</taxon>
        <taxon>Ecdysozoa</taxon>
        <taxon>Arthropoda</taxon>
        <taxon>Hexapoda</taxon>
        <taxon>Insecta</taxon>
        <taxon>Pterygota</taxon>
        <taxon>Neoptera</taxon>
        <taxon>Endopterygota</taxon>
        <taxon>Hymenoptera</taxon>
        <taxon>Apocrita</taxon>
        <taxon>Aculeata</taxon>
        <taxon>Formicoidea</taxon>
        <taxon>Formicidae</taxon>
        <taxon>Myrmicinae</taxon>
        <taxon>Cyphomyrmex</taxon>
    </lineage>
</organism>